<dbReference type="Gene3D" id="3.40.50.1820">
    <property type="entry name" value="alpha/beta hydrolase"/>
    <property type="match status" value="1"/>
</dbReference>
<evidence type="ECO:0000313" key="1">
    <source>
        <dbReference type="EMBL" id="AYG78613.1"/>
    </source>
</evidence>
<gene>
    <name evidence="1" type="ORF">DWB77_00721</name>
</gene>
<protein>
    <submittedName>
        <fullName evidence="1">Uncharacterized protein</fullName>
    </submittedName>
</protein>
<name>A0A387H8W5_9ACTN</name>
<dbReference type="KEGG" id="shun:DWB77_00721"/>
<dbReference type="EMBL" id="CP032698">
    <property type="protein sequence ID" value="AYG78613.1"/>
    <property type="molecule type" value="Genomic_DNA"/>
</dbReference>
<dbReference type="InterPro" id="IPR029058">
    <property type="entry name" value="AB_hydrolase_fold"/>
</dbReference>
<dbReference type="RefSeq" id="WP_162952400.1">
    <property type="nucleotide sequence ID" value="NZ_CP032698.1"/>
</dbReference>
<sequence>MTIPCRSRSGTCSALYSRVSGQGGRAPAVDYRLAPEHPFPAGLLGVLAREVQGAGAAQALARAAFFLSQHLSAA</sequence>
<keyword evidence="2" id="KW-1185">Reference proteome</keyword>
<proteinExistence type="predicted"/>
<dbReference type="AlphaFoldDB" id="A0A387H8W5"/>
<organism evidence="1 2">
    <name type="scientific">Streptomyces hundungensis</name>
    <dbReference type="NCBI Taxonomy" id="1077946"/>
    <lineage>
        <taxon>Bacteria</taxon>
        <taxon>Bacillati</taxon>
        <taxon>Actinomycetota</taxon>
        <taxon>Actinomycetes</taxon>
        <taxon>Kitasatosporales</taxon>
        <taxon>Streptomycetaceae</taxon>
        <taxon>Streptomyces</taxon>
    </lineage>
</organism>
<reference evidence="1 2" key="1">
    <citation type="submission" date="2018-10" db="EMBL/GenBank/DDBJ databases">
        <title>Relationship between Morphology and Antimicrobial Activity in Streptomyces.</title>
        <authorList>
            <person name="Kang H.J."/>
            <person name="Kim S.B."/>
        </authorList>
    </citation>
    <scope>NUCLEOTIDE SEQUENCE [LARGE SCALE GENOMIC DNA]</scope>
    <source>
        <strain evidence="1 2">BH38</strain>
    </source>
</reference>
<evidence type="ECO:0000313" key="2">
    <source>
        <dbReference type="Proteomes" id="UP000271554"/>
    </source>
</evidence>
<accession>A0A387H8W5</accession>
<dbReference type="Proteomes" id="UP000271554">
    <property type="component" value="Chromosome"/>
</dbReference>